<dbReference type="Gene3D" id="3.20.20.80">
    <property type="entry name" value="Glycosidases"/>
    <property type="match status" value="1"/>
</dbReference>
<dbReference type="AlphaFoldDB" id="A0A6G1MNX4"/>
<sequence>MRIASYLLLTAATIGNLVGAVPATDIQLEKRQTTDRLVFAHFMIGIVSNRGSPADFDDDMKRAKALGIDAFALNIGVDPYTDAQLNLAYQSAANNGMKVFISFDFNWYHTNQAIEVANKIKQYMNLPAQLYVENKVFVSSFAGDGLDVPALRANVGKEIFFAPNFHPEMGTNFGTIDGALNWMAWPNNGDNKAPTAGRHVSVQEGDQAYIRALAGKPYIAPVSPWFFCHFGPEVPYSKNWVFPSDLLWYDRWVEILTLGPRFIEVVTWNDYGEAHYIGPLSSSHTDDGSSKYVNDLPHGGWMDMAKPFIAAYKAGATSIDSFIQDEQVVYWYRPTPRALNCDATDTCMVTADNSSGNYFMGRPNGWETMEDSVFVVSLLKSPATLIVNSGNNQKVFNAPAGTSSYTVPMGVGAQSFLLARNNQVVFAGTSSKDIIDTCVCGIYNFNPYVGAIPPLPYDSLKPPSLGNFVNGLKVQTCQAVPSLASTTRPPPTLPATFTTPSTSSRTTTTGSPTSRTTTSTTSTPTYSSTTIGGSVCDIITTTTTITTLQTSTRTVTVTGTSRTTTMATTTTSASNPQGTTCTAGMGSGNYAGLCSFCCSYGYCPPGPCTCSTWGVPPQAPPASGYDGRPAPGLDNSYLGLCSFACSHGYCPSTACARV</sequence>
<evidence type="ECO:0000256" key="2">
    <source>
        <dbReference type="SAM" id="SignalP"/>
    </source>
</evidence>
<evidence type="ECO:0000256" key="1">
    <source>
        <dbReference type="SAM" id="MobiDB-lite"/>
    </source>
</evidence>
<keyword evidence="2" id="KW-0732">Signal</keyword>
<feature type="region of interest" description="Disordered" evidence="1">
    <location>
        <begin position="482"/>
        <end position="528"/>
    </location>
</feature>
<comment type="caution">
    <text evidence="3">The sequence shown here is derived from an EMBL/GenBank/DDBJ whole genome shotgun (WGS) entry which is preliminary data.</text>
</comment>
<feature type="signal peptide" evidence="2">
    <location>
        <begin position="1"/>
        <end position="23"/>
    </location>
</feature>
<evidence type="ECO:0000313" key="4">
    <source>
        <dbReference type="Proteomes" id="UP000472727"/>
    </source>
</evidence>
<feature type="chain" id="PRO_5041093014" evidence="2">
    <location>
        <begin position="24"/>
        <end position="658"/>
    </location>
</feature>
<dbReference type="Proteomes" id="UP000472727">
    <property type="component" value="Unassembled WGS sequence"/>
</dbReference>
<name>A0A6G1MNX4_ORBOL</name>
<proteinExistence type="predicted"/>
<dbReference type="CDD" id="cd11577">
    <property type="entry name" value="GH71"/>
    <property type="match status" value="1"/>
</dbReference>
<protein>
    <submittedName>
        <fullName evidence="3">Uncharacterized protein</fullName>
    </submittedName>
</protein>
<feature type="compositionally biased region" description="Low complexity" evidence="1">
    <location>
        <begin position="494"/>
        <end position="528"/>
    </location>
</feature>
<reference evidence="3 4" key="1">
    <citation type="submission" date="2019-06" db="EMBL/GenBank/DDBJ databases">
        <authorList>
            <person name="Palmer J.M."/>
        </authorList>
    </citation>
    <scope>NUCLEOTIDE SEQUENCE [LARGE SCALE GENOMIC DNA]</scope>
    <source>
        <strain evidence="3 4">TWF106</strain>
    </source>
</reference>
<accession>A0A6G1MNX4</accession>
<evidence type="ECO:0000313" key="3">
    <source>
        <dbReference type="EMBL" id="KAF3225465.1"/>
    </source>
</evidence>
<organism evidence="3 4">
    <name type="scientific">Orbilia oligospora</name>
    <name type="common">Nematode-trapping fungus</name>
    <name type="synonym">Arthrobotrys oligospora</name>
    <dbReference type="NCBI Taxonomy" id="2813651"/>
    <lineage>
        <taxon>Eukaryota</taxon>
        <taxon>Fungi</taxon>
        <taxon>Dikarya</taxon>
        <taxon>Ascomycota</taxon>
        <taxon>Pezizomycotina</taxon>
        <taxon>Orbiliomycetes</taxon>
        <taxon>Orbiliales</taxon>
        <taxon>Orbiliaceae</taxon>
        <taxon>Orbilia</taxon>
    </lineage>
</organism>
<gene>
    <name evidence="3" type="ORF">TWF106_002601</name>
</gene>
<dbReference type="InterPro" id="IPR005197">
    <property type="entry name" value="Glyco_hydro_71"/>
</dbReference>
<dbReference type="Pfam" id="PF03659">
    <property type="entry name" value="Glyco_hydro_71"/>
    <property type="match status" value="1"/>
</dbReference>
<dbReference type="GO" id="GO:0051118">
    <property type="term" value="F:glucan endo-1,3-alpha-glucosidase activity"/>
    <property type="evidence" value="ECO:0007669"/>
    <property type="project" value="InterPro"/>
</dbReference>
<dbReference type="EMBL" id="WIWS01000015">
    <property type="protein sequence ID" value="KAF3225465.1"/>
    <property type="molecule type" value="Genomic_DNA"/>
</dbReference>